<evidence type="ECO:0000256" key="6">
    <source>
        <dbReference type="ARBA" id="ARBA00030108"/>
    </source>
</evidence>
<proteinExistence type="inferred from homology"/>
<keyword evidence="5" id="KW-0683">Retinol-binding</keyword>
<evidence type="ECO:0000256" key="1">
    <source>
        <dbReference type="ARBA" id="ARBA00003699"/>
    </source>
</evidence>
<feature type="compositionally biased region" description="Basic and acidic residues" evidence="7">
    <location>
        <begin position="325"/>
        <end position="334"/>
    </location>
</feature>
<evidence type="ECO:0000256" key="3">
    <source>
        <dbReference type="ARBA" id="ARBA00013592"/>
    </source>
</evidence>
<dbReference type="Proteomes" id="UP000518266">
    <property type="component" value="Unassembled WGS sequence"/>
</dbReference>
<dbReference type="EMBL" id="JAAKFY010000026">
    <property type="protein sequence ID" value="KAF3833833.1"/>
    <property type="molecule type" value="Genomic_DNA"/>
</dbReference>
<evidence type="ECO:0000259" key="8">
    <source>
        <dbReference type="Pfam" id="PF00061"/>
    </source>
</evidence>
<keyword evidence="10" id="KW-1185">Reference proteome</keyword>
<evidence type="ECO:0000256" key="4">
    <source>
        <dbReference type="ARBA" id="ARBA00022893"/>
    </source>
</evidence>
<dbReference type="FunFam" id="2.40.128.20:FF:000001">
    <property type="entry name" value="Fatty acid-binding protein, adipocyte"/>
    <property type="match status" value="1"/>
</dbReference>
<feature type="region of interest" description="Disordered" evidence="7">
    <location>
        <begin position="325"/>
        <end position="349"/>
    </location>
</feature>
<accession>A0A7J5XAI1</accession>
<evidence type="ECO:0000256" key="7">
    <source>
        <dbReference type="SAM" id="MobiDB-lite"/>
    </source>
</evidence>
<comment type="caution">
    <text evidence="9">The sequence shown here is derived from an EMBL/GenBank/DDBJ whole genome shotgun (WGS) entry which is preliminary data.</text>
</comment>
<dbReference type="Pfam" id="PF00061">
    <property type="entry name" value="Lipocalin"/>
    <property type="match status" value="1"/>
</dbReference>
<dbReference type="InterPro" id="IPR031259">
    <property type="entry name" value="ILBP"/>
</dbReference>
<organism evidence="9 10">
    <name type="scientific">Dissostichus mawsoni</name>
    <name type="common">Antarctic cod</name>
    <dbReference type="NCBI Taxonomy" id="36200"/>
    <lineage>
        <taxon>Eukaryota</taxon>
        <taxon>Metazoa</taxon>
        <taxon>Chordata</taxon>
        <taxon>Craniata</taxon>
        <taxon>Vertebrata</taxon>
        <taxon>Euteleostomi</taxon>
        <taxon>Actinopterygii</taxon>
        <taxon>Neopterygii</taxon>
        <taxon>Teleostei</taxon>
        <taxon>Neoteleostei</taxon>
        <taxon>Acanthomorphata</taxon>
        <taxon>Eupercaria</taxon>
        <taxon>Perciformes</taxon>
        <taxon>Notothenioidei</taxon>
        <taxon>Nototheniidae</taxon>
        <taxon>Dissostichus</taxon>
    </lineage>
</organism>
<name>A0A7J5XAI1_DISMA</name>
<evidence type="ECO:0000313" key="10">
    <source>
        <dbReference type="Proteomes" id="UP000518266"/>
    </source>
</evidence>
<evidence type="ECO:0000313" key="9">
    <source>
        <dbReference type="EMBL" id="KAF3833833.1"/>
    </source>
</evidence>
<dbReference type="GO" id="GO:0016918">
    <property type="term" value="F:retinal binding"/>
    <property type="evidence" value="ECO:0007669"/>
    <property type="project" value="UniProtKB-KW"/>
</dbReference>
<evidence type="ECO:0000256" key="5">
    <source>
        <dbReference type="ARBA" id="ARBA00023072"/>
    </source>
</evidence>
<comment type="similarity">
    <text evidence="2">Belongs to the calycin superfamily. Fatty-acid binding protein (FABP) family.</text>
</comment>
<feature type="compositionally biased region" description="Polar residues" evidence="7">
    <location>
        <begin position="335"/>
        <end position="346"/>
    </location>
</feature>
<dbReference type="InterPro" id="IPR012674">
    <property type="entry name" value="Calycin"/>
</dbReference>
<sequence length="402" mass="44072">MSLRWLWSISPRMPISSVPVLVGWEHSLSWAGSSWNGPFQGQPILLYLHCVTLGNNNGEAGELFCAVGTLCRQLADSLLHGQVPAAQIPPAHHLHQQVRVSVRVVVRKQPYYARVTEATQKAQLVLHHVLSTNQLRAFNNLHSKDLSIVTAAALSHYSEVTISNGTSNFIATLDICQSDITSGPMTDVSRSLDSPLTRSLCRWFGSLSLPPRFASHTLTQSLYRSTLQSAANMVDVFVGTWNLKDSEKFDEYMKKLGVGFATRQVGNVTKPTTIISVEGDKVTLKTQSAIKNTELSFKLNEEFDETTADDRKVKSFVTIDGGKLVHPEVGRQRDQPGQGSQRQQPHTDPVLDDNFFLENVFCMSSCGATAGVSSGCCRDAASSSSGTRAYCKPGVEKQSFVK</sequence>
<protein>
    <recommendedName>
        <fullName evidence="3">Cellular retinoic acid-binding protein 1</fullName>
    </recommendedName>
    <alternativeName>
        <fullName evidence="6">Cellular retinoic acid-binding protein I</fullName>
    </alternativeName>
</protein>
<dbReference type="PRINTS" id="PR00178">
    <property type="entry name" value="FATTYACIDBP"/>
</dbReference>
<dbReference type="Gene3D" id="2.40.128.20">
    <property type="match status" value="1"/>
</dbReference>
<comment type="function">
    <text evidence="1">Cytosolic CRABPs may regulate the access of retinoic acid to the nuclear retinoic acid receptors.</text>
</comment>
<dbReference type="GO" id="GO:0019841">
    <property type="term" value="F:retinol binding"/>
    <property type="evidence" value="ECO:0007669"/>
    <property type="project" value="UniProtKB-KW"/>
</dbReference>
<dbReference type="AlphaFoldDB" id="A0A7J5XAI1"/>
<gene>
    <name evidence="9" type="ORF">F7725_025037</name>
</gene>
<feature type="domain" description="Lipocalin/cytosolic fatty-acid binding" evidence="8">
    <location>
        <begin position="238"/>
        <end position="326"/>
    </location>
</feature>
<dbReference type="PANTHER" id="PTHR11955">
    <property type="entry name" value="FATTY ACID BINDING PROTEIN"/>
    <property type="match status" value="1"/>
</dbReference>
<evidence type="ECO:0000256" key="2">
    <source>
        <dbReference type="ARBA" id="ARBA00008390"/>
    </source>
</evidence>
<dbReference type="InterPro" id="IPR000463">
    <property type="entry name" value="Fatty_acid-bd"/>
</dbReference>
<dbReference type="InterPro" id="IPR000566">
    <property type="entry name" value="Lipocln_cytosolic_FA-bd_dom"/>
</dbReference>
<reference evidence="9 10" key="1">
    <citation type="submission" date="2020-03" db="EMBL/GenBank/DDBJ databases">
        <title>Dissostichus mawsoni Genome sequencing and assembly.</title>
        <authorList>
            <person name="Park H."/>
        </authorList>
    </citation>
    <scope>NUCLEOTIDE SEQUENCE [LARGE SCALE GENOMIC DNA]</scope>
    <source>
        <strain evidence="9">DM0001</strain>
        <tissue evidence="9">Muscle</tissue>
    </source>
</reference>
<dbReference type="SUPFAM" id="SSF50814">
    <property type="entry name" value="Lipocalins"/>
    <property type="match status" value="1"/>
</dbReference>
<keyword evidence="4" id="KW-0845">Vitamin A</keyword>
<dbReference type="OrthoDB" id="412780at2759"/>